<feature type="domain" description="SET" evidence="6">
    <location>
        <begin position="6"/>
        <end position="249"/>
    </location>
</feature>
<dbReference type="PROSITE" id="PS50280">
    <property type="entry name" value="SET"/>
    <property type="match status" value="1"/>
</dbReference>
<comment type="caution">
    <text evidence="8">The sequence shown here is derived from an EMBL/GenBank/DDBJ whole genome shotgun (WGS) entry which is preliminary data.</text>
</comment>
<evidence type="ECO:0008006" key="10">
    <source>
        <dbReference type="Google" id="ProtNLM"/>
    </source>
</evidence>
<evidence type="ECO:0000313" key="9">
    <source>
        <dbReference type="Proteomes" id="UP001365128"/>
    </source>
</evidence>
<protein>
    <recommendedName>
        <fullName evidence="10">MYND-type zinc finger protein samB</fullName>
    </recommendedName>
</protein>
<feature type="compositionally biased region" description="Acidic residues" evidence="5">
    <location>
        <begin position="622"/>
        <end position="631"/>
    </location>
</feature>
<name>A0ABR1LEQ3_9PEZI</name>
<evidence type="ECO:0000256" key="2">
    <source>
        <dbReference type="ARBA" id="ARBA00022771"/>
    </source>
</evidence>
<dbReference type="PANTHER" id="PTHR12197:SF251">
    <property type="entry name" value="EG:BACR7C10.4 PROTEIN"/>
    <property type="match status" value="1"/>
</dbReference>
<keyword evidence="9" id="KW-1185">Reference proteome</keyword>
<evidence type="ECO:0000256" key="3">
    <source>
        <dbReference type="ARBA" id="ARBA00022833"/>
    </source>
</evidence>
<keyword evidence="3" id="KW-0862">Zinc</keyword>
<reference evidence="8 9" key="1">
    <citation type="submission" date="2024-04" db="EMBL/GenBank/DDBJ databases">
        <title>Phyllosticta paracitricarpa is synonymous to the EU quarantine fungus P. citricarpa based on phylogenomic analyses.</title>
        <authorList>
            <consortium name="Lawrence Berkeley National Laboratory"/>
            <person name="Van Ingen-Buijs V.A."/>
            <person name="Van Westerhoven A.C."/>
            <person name="Haridas S."/>
            <person name="Skiadas P."/>
            <person name="Martin F."/>
            <person name="Groenewald J.Z."/>
            <person name="Crous P.W."/>
            <person name="Seidl M.F."/>
        </authorList>
    </citation>
    <scope>NUCLEOTIDE SEQUENCE [LARGE SCALE GENOMIC DNA]</scope>
    <source>
        <strain evidence="8 9">CBS 122670</strain>
    </source>
</reference>
<sequence length="631" mass="70891">MATEIDNAYKKSSPVAGNGLFARGPIPEGELIFSIARPLLTELDSSNLASYCSNCFVRSNDGLPGSRDIKISACTGCRVVSYCSKTCQSIAWKRQHKPQCSIWKGLARGKEIPHAVRLVAQALVARKNGKISDEEWAAFESLPGHINKLRGRDDFHTHAAMAMGALKYSGVGMFWDFERTLEIYARILTNSLTITTPNLFPIGVGVDPFASSANHSCEPNAFVVLEGTKLCYRALKPISKDEEIFMSYVDDKYPFLHRQKELRDRYYFDCKCSKCEKGCDTMEDRLEQPSPEQKRKISRYAAALAGGKPERHPPEDTPLPATDEMLIHKLGRKLPRRVRKPRDSISPLPPDLYALEAYALDYVERIGGPKSLDLAPLLPVMWLLSSTGVWPPHRQPFPDLVEDLLRRVASEDMGRAGFCNLGTIWLFGVYRHILIDPVLFPAHHPLRTLHAFSLANWSLTLLEESEAKERQVLDVALGAPLARRIDFLGLAEDFLREAQASVVNSHGPHSRFAQLVIRVAPPQLLGDPSGSHPSYSANKRPERMRMLEDVAKVVDEKKSSWFRQMIEGRFMETIFGKRPLPRQDDGTKAYLAGIASFLENVAGVGDTDSEDEDEDYHWLKDSEDDEDDYDF</sequence>
<dbReference type="InterPro" id="IPR046341">
    <property type="entry name" value="SET_dom_sf"/>
</dbReference>
<dbReference type="Gene3D" id="1.10.220.160">
    <property type="match status" value="1"/>
</dbReference>
<dbReference type="Proteomes" id="UP001365128">
    <property type="component" value="Unassembled WGS sequence"/>
</dbReference>
<dbReference type="EMBL" id="JBBPDW010000044">
    <property type="protein sequence ID" value="KAK7533706.1"/>
    <property type="molecule type" value="Genomic_DNA"/>
</dbReference>
<dbReference type="PANTHER" id="PTHR12197">
    <property type="entry name" value="HISTONE-LYSINE N-METHYLTRANSFERASE SMYD"/>
    <property type="match status" value="1"/>
</dbReference>
<evidence type="ECO:0000256" key="1">
    <source>
        <dbReference type="ARBA" id="ARBA00022723"/>
    </source>
</evidence>
<keyword evidence="2 4" id="KW-0863">Zinc-finger</keyword>
<evidence type="ECO:0000256" key="5">
    <source>
        <dbReference type="SAM" id="MobiDB-lite"/>
    </source>
</evidence>
<keyword evidence="1" id="KW-0479">Metal-binding</keyword>
<dbReference type="PROSITE" id="PS50865">
    <property type="entry name" value="ZF_MYND_2"/>
    <property type="match status" value="1"/>
</dbReference>
<dbReference type="Pfam" id="PF00856">
    <property type="entry name" value="SET"/>
    <property type="match status" value="1"/>
</dbReference>
<feature type="region of interest" description="Disordered" evidence="5">
    <location>
        <begin position="603"/>
        <end position="631"/>
    </location>
</feature>
<dbReference type="InterPro" id="IPR002893">
    <property type="entry name" value="Znf_MYND"/>
</dbReference>
<evidence type="ECO:0000256" key="4">
    <source>
        <dbReference type="PROSITE-ProRule" id="PRU00134"/>
    </source>
</evidence>
<dbReference type="Pfam" id="PF01753">
    <property type="entry name" value="zf-MYND"/>
    <property type="match status" value="1"/>
</dbReference>
<gene>
    <name evidence="8" type="ORF">IWX46DRAFT_584489</name>
</gene>
<dbReference type="Gene3D" id="2.170.270.10">
    <property type="entry name" value="SET domain"/>
    <property type="match status" value="1"/>
</dbReference>
<dbReference type="SMART" id="SM00317">
    <property type="entry name" value="SET"/>
    <property type="match status" value="1"/>
</dbReference>
<accession>A0ABR1LEQ3</accession>
<evidence type="ECO:0000259" key="6">
    <source>
        <dbReference type="PROSITE" id="PS50280"/>
    </source>
</evidence>
<dbReference type="InterPro" id="IPR001214">
    <property type="entry name" value="SET_dom"/>
</dbReference>
<organism evidence="8 9">
    <name type="scientific">Phyllosticta citricarpa</name>
    <dbReference type="NCBI Taxonomy" id="55181"/>
    <lineage>
        <taxon>Eukaryota</taxon>
        <taxon>Fungi</taxon>
        <taxon>Dikarya</taxon>
        <taxon>Ascomycota</taxon>
        <taxon>Pezizomycotina</taxon>
        <taxon>Dothideomycetes</taxon>
        <taxon>Dothideomycetes incertae sedis</taxon>
        <taxon>Botryosphaeriales</taxon>
        <taxon>Phyllostictaceae</taxon>
        <taxon>Phyllosticta</taxon>
    </lineage>
</organism>
<dbReference type="Gene3D" id="6.10.140.2220">
    <property type="match status" value="1"/>
</dbReference>
<dbReference type="SUPFAM" id="SSF82199">
    <property type="entry name" value="SET domain"/>
    <property type="match status" value="1"/>
</dbReference>
<feature type="domain" description="MYND-type" evidence="7">
    <location>
        <begin position="52"/>
        <end position="100"/>
    </location>
</feature>
<evidence type="ECO:0000313" key="8">
    <source>
        <dbReference type="EMBL" id="KAK7533706.1"/>
    </source>
</evidence>
<dbReference type="InterPro" id="IPR050869">
    <property type="entry name" value="H3K4_H4K5_MeTrfase"/>
</dbReference>
<proteinExistence type="predicted"/>
<evidence type="ECO:0000259" key="7">
    <source>
        <dbReference type="PROSITE" id="PS50865"/>
    </source>
</evidence>